<feature type="domain" description="Protein kinase" evidence="6">
    <location>
        <begin position="337"/>
        <end position="431"/>
    </location>
</feature>
<keyword evidence="3" id="KW-0418">Kinase</keyword>
<organism evidence="7 8">
    <name type="scientific">Tritrichomonas musculus</name>
    <dbReference type="NCBI Taxonomy" id="1915356"/>
    <lineage>
        <taxon>Eukaryota</taxon>
        <taxon>Metamonada</taxon>
        <taxon>Parabasalia</taxon>
        <taxon>Tritrichomonadida</taxon>
        <taxon>Tritrichomonadidae</taxon>
        <taxon>Tritrichomonas</taxon>
    </lineage>
</organism>
<dbReference type="Gene3D" id="1.10.510.10">
    <property type="entry name" value="Transferase(Phosphotransferase) domain 1"/>
    <property type="match status" value="1"/>
</dbReference>
<name>A0ABR2L0I2_9EUKA</name>
<dbReference type="PANTHER" id="PTHR44329:SF288">
    <property type="entry name" value="MITOGEN-ACTIVATED PROTEIN KINASE KINASE KINASE 20"/>
    <property type="match status" value="1"/>
</dbReference>
<comment type="caution">
    <text evidence="7">The sequence shown here is derived from an EMBL/GenBank/DDBJ whole genome shotgun (WGS) entry which is preliminary data.</text>
</comment>
<evidence type="ECO:0000313" key="8">
    <source>
        <dbReference type="Proteomes" id="UP001470230"/>
    </source>
</evidence>
<dbReference type="EMBL" id="JAPFFF010000002">
    <property type="protein sequence ID" value="KAK8896541.1"/>
    <property type="molecule type" value="Genomic_DNA"/>
</dbReference>
<dbReference type="InterPro" id="IPR000719">
    <property type="entry name" value="Prot_kinase_dom"/>
</dbReference>
<dbReference type="Pfam" id="PF00069">
    <property type="entry name" value="Pkinase"/>
    <property type="match status" value="1"/>
</dbReference>
<evidence type="ECO:0000256" key="2">
    <source>
        <dbReference type="ARBA" id="ARBA00022741"/>
    </source>
</evidence>
<dbReference type="InterPro" id="IPR011009">
    <property type="entry name" value="Kinase-like_dom_sf"/>
</dbReference>
<proteinExistence type="predicted"/>
<dbReference type="InterPro" id="IPR017441">
    <property type="entry name" value="Protein_kinase_ATP_BS"/>
</dbReference>
<dbReference type="InterPro" id="IPR051681">
    <property type="entry name" value="Ser/Thr_Kinases-Pseudokinases"/>
</dbReference>
<evidence type="ECO:0000313" key="7">
    <source>
        <dbReference type="EMBL" id="KAK8896541.1"/>
    </source>
</evidence>
<keyword evidence="4 5" id="KW-0067">ATP-binding</keyword>
<gene>
    <name evidence="7" type="ORF">M9Y10_014449</name>
</gene>
<dbReference type="SUPFAM" id="SSF56112">
    <property type="entry name" value="Protein kinase-like (PK-like)"/>
    <property type="match status" value="2"/>
</dbReference>
<keyword evidence="1" id="KW-0808">Transferase</keyword>
<keyword evidence="2 5" id="KW-0547">Nucleotide-binding</keyword>
<dbReference type="Gene3D" id="3.30.200.20">
    <property type="entry name" value="Phosphorylase Kinase, domain 1"/>
    <property type="match status" value="1"/>
</dbReference>
<keyword evidence="8" id="KW-1185">Reference proteome</keyword>
<accession>A0ABR2L0I2</accession>
<evidence type="ECO:0000256" key="5">
    <source>
        <dbReference type="PROSITE-ProRule" id="PRU10141"/>
    </source>
</evidence>
<dbReference type="PROSITE" id="PS50011">
    <property type="entry name" value="PROTEIN_KINASE_DOM"/>
    <property type="match status" value="2"/>
</dbReference>
<feature type="binding site" evidence="5">
    <location>
        <position position="366"/>
    </location>
    <ligand>
        <name>ATP</name>
        <dbReference type="ChEBI" id="CHEBI:30616"/>
    </ligand>
</feature>
<dbReference type="PANTHER" id="PTHR44329">
    <property type="entry name" value="SERINE/THREONINE-PROTEIN KINASE TNNI3K-RELATED"/>
    <property type="match status" value="1"/>
</dbReference>
<evidence type="ECO:0000259" key="6">
    <source>
        <dbReference type="PROSITE" id="PS50011"/>
    </source>
</evidence>
<dbReference type="PROSITE" id="PS00107">
    <property type="entry name" value="PROTEIN_KINASE_ATP"/>
    <property type="match status" value="1"/>
</dbReference>
<sequence>MNMQKSDIFLNQDDMDGYDIIKQISHGPSTDVYKVCDKRTNQYYVFKIFNSDRDDDETIKNFKDLRLFMREMELLSHINSPYLIQTIGICLNYEFRGYQRPAIVLEYAPNGSLQEIIQSYEHYPNENWTDTKKLICIYGIAAGMEYLHSENIIHRNLKPENILLDKFLHPKITGFGLSRISNIDMEKSMSKGVGTFQFMAPEIMNEDEYSSKVDVFSFGMIVHLILTGKMPFSGPFFHFIRTGNLDISKKIPGVYRELISRCLSFDPKDRPTFSEIVSFLKSDKNFITEKVDKKEFLTYLGLIENDDKSEFDQVEIKFNKKVGKLTISAKQIDLSQFEKLEKIGSGGFAKVFKVADVKTGMFYAAKISILELELCDDKIITNLVQEINILSKLRTLTKLNTHSILSFIGFSQNNFKNQSRNNIRTIDKTKR</sequence>
<evidence type="ECO:0000256" key="4">
    <source>
        <dbReference type="ARBA" id="ARBA00022840"/>
    </source>
</evidence>
<dbReference type="Proteomes" id="UP001470230">
    <property type="component" value="Unassembled WGS sequence"/>
</dbReference>
<dbReference type="PRINTS" id="PR00109">
    <property type="entry name" value="TYRKINASE"/>
</dbReference>
<reference evidence="7 8" key="1">
    <citation type="submission" date="2024-04" db="EMBL/GenBank/DDBJ databases">
        <title>Tritrichomonas musculus Genome.</title>
        <authorList>
            <person name="Alves-Ferreira E."/>
            <person name="Grigg M."/>
            <person name="Lorenzi H."/>
            <person name="Galac M."/>
        </authorList>
    </citation>
    <scope>NUCLEOTIDE SEQUENCE [LARGE SCALE GENOMIC DNA]</scope>
    <source>
        <strain evidence="7 8">EAF2021</strain>
    </source>
</reference>
<feature type="domain" description="Protein kinase" evidence="6">
    <location>
        <begin position="18"/>
        <end position="287"/>
    </location>
</feature>
<dbReference type="InterPro" id="IPR001245">
    <property type="entry name" value="Ser-Thr/Tyr_kinase_cat_dom"/>
</dbReference>
<evidence type="ECO:0000256" key="3">
    <source>
        <dbReference type="ARBA" id="ARBA00022777"/>
    </source>
</evidence>
<evidence type="ECO:0000256" key="1">
    <source>
        <dbReference type="ARBA" id="ARBA00022679"/>
    </source>
</evidence>
<protein>
    <recommendedName>
        <fullName evidence="6">Protein kinase domain-containing protein</fullName>
    </recommendedName>
</protein>